<dbReference type="eggNOG" id="COG3751">
    <property type="taxonomic scope" value="Bacteria"/>
</dbReference>
<dbReference type="GO" id="GO:0031543">
    <property type="term" value="F:peptidyl-proline dioxygenase activity"/>
    <property type="evidence" value="ECO:0007669"/>
    <property type="project" value="TreeGrafter"/>
</dbReference>
<dbReference type="SMART" id="SM00702">
    <property type="entry name" value="P4Hc"/>
    <property type="match status" value="1"/>
</dbReference>
<dbReference type="GO" id="GO:0008198">
    <property type="term" value="F:ferrous iron binding"/>
    <property type="evidence" value="ECO:0007669"/>
    <property type="project" value="TreeGrafter"/>
</dbReference>
<keyword evidence="6" id="KW-0408">Iron</keyword>
<protein>
    <submittedName>
        <fullName evidence="8">2OG-Fe(II) oxygenase</fullName>
    </submittedName>
</protein>
<dbReference type="InterPro" id="IPR006620">
    <property type="entry name" value="Pro_4_hyd_alph"/>
</dbReference>
<accession>L2F646</accession>
<dbReference type="Pfam" id="PF13640">
    <property type="entry name" value="2OG-FeII_Oxy_3"/>
    <property type="match status" value="1"/>
</dbReference>
<evidence type="ECO:0000259" key="7">
    <source>
        <dbReference type="PROSITE" id="PS51471"/>
    </source>
</evidence>
<feature type="domain" description="Fe2OG dioxygenase" evidence="7">
    <location>
        <begin position="89"/>
        <end position="193"/>
    </location>
</feature>
<evidence type="ECO:0000256" key="4">
    <source>
        <dbReference type="ARBA" id="ARBA00022964"/>
    </source>
</evidence>
<keyword evidence="4" id="KW-0223">Dioxygenase</keyword>
<dbReference type="SUPFAM" id="SSF51197">
    <property type="entry name" value="Clavaminate synthase-like"/>
    <property type="match status" value="1"/>
</dbReference>
<comment type="caution">
    <text evidence="8">The sequence shown here is derived from an EMBL/GenBank/DDBJ whole genome shotgun (WGS) entry which is preliminary data.</text>
</comment>
<proteinExistence type="predicted"/>
<comment type="cofactor">
    <cofactor evidence="1">
        <name>L-ascorbate</name>
        <dbReference type="ChEBI" id="CHEBI:38290"/>
    </cofactor>
</comment>
<name>L2F646_9GAMM</name>
<dbReference type="EMBL" id="ANIN01000002">
    <property type="protein sequence ID" value="ELA08380.1"/>
    <property type="molecule type" value="Genomic_DNA"/>
</dbReference>
<dbReference type="GO" id="GO:0031418">
    <property type="term" value="F:L-ascorbic acid binding"/>
    <property type="evidence" value="ECO:0007669"/>
    <property type="project" value="UniProtKB-KW"/>
</dbReference>
<organism evidence="8 9">
    <name type="scientific">Moraxella macacae 0408225</name>
    <dbReference type="NCBI Taxonomy" id="1230338"/>
    <lineage>
        <taxon>Bacteria</taxon>
        <taxon>Pseudomonadati</taxon>
        <taxon>Pseudomonadota</taxon>
        <taxon>Gammaproteobacteria</taxon>
        <taxon>Moraxellales</taxon>
        <taxon>Moraxellaceae</taxon>
        <taxon>Moraxella</taxon>
    </lineage>
</organism>
<keyword evidence="3" id="KW-0847">Vitamin C</keyword>
<dbReference type="AlphaFoldDB" id="L2F646"/>
<evidence type="ECO:0000256" key="6">
    <source>
        <dbReference type="ARBA" id="ARBA00023004"/>
    </source>
</evidence>
<reference evidence="8 9" key="1">
    <citation type="journal article" date="2013" name="Genome Announc.">
        <title>Genome Sequence of Moraxella macacae 0408225, a Novel Bacterial Species Isolated from a Cynomolgus Macaque with Epistaxis.</title>
        <authorList>
            <person name="Ladner J.T."/>
            <person name="Whitehouse C.A."/>
            <person name="Koroleva G.I."/>
            <person name="Palacios G.F."/>
        </authorList>
    </citation>
    <scope>NUCLEOTIDE SEQUENCE [LARGE SCALE GENOMIC DNA]</scope>
    <source>
        <strain evidence="8 9">0408225</strain>
    </source>
</reference>
<evidence type="ECO:0000256" key="1">
    <source>
        <dbReference type="ARBA" id="ARBA00001961"/>
    </source>
</evidence>
<evidence type="ECO:0000313" key="9">
    <source>
        <dbReference type="Proteomes" id="UP000023795"/>
    </source>
</evidence>
<evidence type="ECO:0000256" key="5">
    <source>
        <dbReference type="ARBA" id="ARBA00023002"/>
    </source>
</evidence>
<dbReference type="Gene3D" id="2.60.120.620">
    <property type="entry name" value="q2cbj1_9rhob like domain"/>
    <property type="match status" value="1"/>
</dbReference>
<dbReference type="STRING" id="1230338.MOMA_07461"/>
<dbReference type="GO" id="GO:0071456">
    <property type="term" value="P:cellular response to hypoxia"/>
    <property type="evidence" value="ECO:0007669"/>
    <property type="project" value="TreeGrafter"/>
</dbReference>
<dbReference type="RefSeq" id="WP_009501933.1">
    <property type="nucleotide sequence ID" value="NZ_ANIN01000002.1"/>
</dbReference>
<gene>
    <name evidence="8" type="ORF">MOMA_07461</name>
</gene>
<sequence length="198" mass="22693">MFVTDWHNKINDNHLSSFDQTGVFVLDACFAASDLLALQTESGLLEYQQAHLTNGEQIRAIRGDSIRWIDERCTIGMQYLASIEQLGAFFNQIFFAGIQRSEAHYACYQPGFGYDWHSDNPKGRDERVISAVFYLNDNWADTDGGQIHVLDKSKTLQILTPKANRLVIFDSDLRHKVALTHKTRFSIATWLRRDMGIF</sequence>
<evidence type="ECO:0000256" key="2">
    <source>
        <dbReference type="ARBA" id="ARBA00022723"/>
    </source>
</evidence>
<dbReference type="PANTHER" id="PTHR12907">
    <property type="entry name" value="EGL NINE HOMOLOG-RELATED"/>
    <property type="match status" value="1"/>
</dbReference>
<dbReference type="Proteomes" id="UP000023795">
    <property type="component" value="Unassembled WGS sequence"/>
</dbReference>
<evidence type="ECO:0000256" key="3">
    <source>
        <dbReference type="ARBA" id="ARBA00022896"/>
    </source>
</evidence>
<keyword evidence="9" id="KW-1185">Reference proteome</keyword>
<dbReference type="PROSITE" id="PS51471">
    <property type="entry name" value="FE2OG_OXY"/>
    <property type="match status" value="1"/>
</dbReference>
<evidence type="ECO:0000313" key="8">
    <source>
        <dbReference type="EMBL" id="ELA08380.1"/>
    </source>
</evidence>
<keyword evidence="2" id="KW-0479">Metal-binding</keyword>
<keyword evidence="5" id="KW-0560">Oxidoreductase</keyword>
<dbReference type="PANTHER" id="PTHR12907:SF26">
    <property type="entry name" value="HIF PROLYL HYDROXYLASE, ISOFORM C"/>
    <property type="match status" value="1"/>
</dbReference>
<dbReference type="PATRIC" id="fig|1230338.3.peg.1591"/>
<dbReference type="InterPro" id="IPR044862">
    <property type="entry name" value="Pro_4_hyd_alph_FE2OG_OXY"/>
</dbReference>
<dbReference type="InterPro" id="IPR005123">
    <property type="entry name" value="Oxoglu/Fe-dep_dioxygenase_dom"/>
</dbReference>
<dbReference type="InterPro" id="IPR051559">
    <property type="entry name" value="HIF_prolyl_hydroxylases"/>
</dbReference>
<dbReference type="OrthoDB" id="9783171at2"/>